<dbReference type="Proteomes" id="UP000002009">
    <property type="component" value="Chromosome 4"/>
</dbReference>
<comment type="similarity">
    <text evidence="1">Belongs to the prefoldin subunit alpha family.</text>
</comment>
<keyword evidence="2" id="KW-0143">Chaperone</keyword>
<dbReference type="KEGG" id="mis:MICPUN_90559"/>
<dbReference type="InterPro" id="IPR004127">
    <property type="entry name" value="Prefoldin_subunit_alpha"/>
</dbReference>
<dbReference type="GeneID" id="8242718"/>
<dbReference type="RefSeq" id="XP_002501432.1">
    <property type="nucleotide sequence ID" value="XM_002501386.1"/>
</dbReference>
<organism evidence="4 5">
    <name type="scientific">Micromonas commoda (strain RCC299 / NOUM17 / CCMP2709)</name>
    <name type="common">Picoplanktonic green alga</name>
    <dbReference type="NCBI Taxonomy" id="296587"/>
    <lineage>
        <taxon>Eukaryota</taxon>
        <taxon>Viridiplantae</taxon>
        <taxon>Chlorophyta</taxon>
        <taxon>Mamiellophyceae</taxon>
        <taxon>Mamiellales</taxon>
        <taxon>Mamiellaceae</taxon>
        <taxon>Micromonas</taxon>
    </lineage>
</organism>
<dbReference type="CDD" id="cd23157">
    <property type="entry name" value="Prefoldin_5"/>
    <property type="match status" value="1"/>
</dbReference>
<feature type="coiled-coil region" evidence="3">
    <location>
        <begin position="23"/>
        <end position="50"/>
    </location>
</feature>
<dbReference type="EMBL" id="CP001325">
    <property type="protein sequence ID" value="ACO62690.1"/>
    <property type="molecule type" value="Genomic_DNA"/>
</dbReference>
<dbReference type="GO" id="GO:1990114">
    <property type="term" value="P:RNA polymerase II core complex assembly"/>
    <property type="evidence" value="ECO:0007669"/>
    <property type="project" value="TreeGrafter"/>
</dbReference>
<sequence length="158" mass="17815">MSNPKNQAIQLAQLSPQQLKQMGEQIEEEIQQLTQNLDQLTKAANRYHTSGRALEAFKDETEGKEMLVPLTSSLYVPGTLGSTEKVLLDIGTGYFVEKTPEDGVDYCKRKVNLVKENMDKILEFIKQRQSQAAQVNQVFSAKVQQMQEQQRLAEAQGV</sequence>
<evidence type="ECO:0000256" key="3">
    <source>
        <dbReference type="SAM" id="Coils"/>
    </source>
</evidence>
<dbReference type="InterPro" id="IPR009053">
    <property type="entry name" value="Prefoldin"/>
</dbReference>
<dbReference type="InParanoid" id="C1E4A4"/>
<dbReference type="AlphaFoldDB" id="C1E4A4"/>
<gene>
    <name evidence="4" type="ORF">MICPUN_90559</name>
</gene>
<dbReference type="Pfam" id="PF02996">
    <property type="entry name" value="Prefoldin"/>
    <property type="match status" value="1"/>
</dbReference>
<dbReference type="eggNOG" id="KOG3048">
    <property type="taxonomic scope" value="Eukaryota"/>
</dbReference>
<keyword evidence="3" id="KW-0175">Coiled coil</keyword>
<dbReference type="InterPro" id="IPR011599">
    <property type="entry name" value="PFD_alpha_archaea"/>
</dbReference>
<proteinExistence type="inferred from homology"/>
<accession>C1E4A4</accession>
<dbReference type="GO" id="GO:0051082">
    <property type="term" value="F:unfolded protein binding"/>
    <property type="evidence" value="ECO:0007669"/>
    <property type="project" value="InterPro"/>
</dbReference>
<dbReference type="GO" id="GO:1990113">
    <property type="term" value="P:RNA polymerase I assembly"/>
    <property type="evidence" value="ECO:0007669"/>
    <property type="project" value="TreeGrafter"/>
</dbReference>
<dbReference type="FunCoup" id="C1E4A4">
    <property type="interactions" value="1980"/>
</dbReference>
<protein>
    <recommendedName>
        <fullName evidence="6">Prefoldin subunit 5</fullName>
    </recommendedName>
</protein>
<evidence type="ECO:0000313" key="4">
    <source>
        <dbReference type="EMBL" id="ACO62690.1"/>
    </source>
</evidence>
<dbReference type="Gene3D" id="1.10.287.370">
    <property type="match status" value="1"/>
</dbReference>
<dbReference type="GO" id="GO:1990115">
    <property type="term" value="P:RNA polymerase III assembly"/>
    <property type="evidence" value="ECO:0007669"/>
    <property type="project" value="TreeGrafter"/>
</dbReference>
<reference evidence="4 5" key="1">
    <citation type="journal article" date="2009" name="Science">
        <title>Green evolution and dynamic adaptations revealed by genomes of the marine picoeukaryotes Micromonas.</title>
        <authorList>
            <person name="Worden A.Z."/>
            <person name="Lee J.H."/>
            <person name="Mock T."/>
            <person name="Rouze P."/>
            <person name="Simmons M.P."/>
            <person name="Aerts A.L."/>
            <person name="Allen A.E."/>
            <person name="Cuvelier M.L."/>
            <person name="Derelle E."/>
            <person name="Everett M.V."/>
            <person name="Foulon E."/>
            <person name="Grimwood J."/>
            <person name="Gundlach H."/>
            <person name="Henrissat B."/>
            <person name="Napoli C."/>
            <person name="McDonald S.M."/>
            <person name="Parker M.S."/>
            <person name="Rombauts S."/>
            <person name="Salamov A."/>
            <person name="Von Dassow P."/>
            <person name="Badger J.H."/>
            <person name="Coutinho P.M."/>
            <person name="Demir E."/>
            <person name="Dubchak I."/>
            <person name="Gentemann C."/>
            <person name="Eikrem W."/>
            <person name="Gready J.E."/>
            <person name="John U."/>
            <person name="Lanier W."/>
            <person name="Lindquist E.A."/>
            <person name="Lucas S."/>
            <person name="Mayer K.F."/>
            <person name="Moreau H."/>
            <person name="Not F."/>
            <person name="Otillar R."/>
            <person name="Panaud O."/>
            <person name="Pangilinan J."/>
            <person name="Paulsen I."/>
            <person name="Piegu B."/>
            <person name="Poliakov A."/>
            <person name="Robbens S."/>
            <person name="Schmutz J."/>
            <person name="Toulza E."/>
            <person name="Wyss T."/>
            <person name="Zelensky A."/>
            <person name="Zhou K."/>
            <person name="Armbrust E.V."/>
            <person name="Bhattacharya D."/>
            <person name="Goodenough U.W."/>
            <person name="Van de Peer Y."/>
            <person name="Grigoriev I.V."/>
        </authorList>
    </citation>
    <scope>NUCLEOTIDE SEQUENCE [LARGE SCALE GENOMIC DNA]</scope>
    <source>
        <strain evidence="5">RCC299 / NOUM17</strain>
    </source>
</reference>
<dbReference type="PANTHER" id="PTHR12674:SF2">
    <property type="entry name" value="PREFOLDIN SUBUNIT 5"/>
    <property type="match status" value="1"/>
</dbReference>
<dbReference type="GO" id="GO:0005737">
    <property type="term" value="C:cytoplasm"/>
    <property type="evidence" value="ECO:0007669"/>
    <property type="project" value="TreeGrafter"/>
</dbReference>
<evidence type="ECO:0008006" key="6">
    <source>
        <dbReference type="Google" id="ProtNLM"/>
    </source>
</evidence>
<keyword evidence="5" id="KW-1185">Reference proteome</keyword>
<name>C1E4A4_MICCC</name>
<dbReference type="OrthoDB" id="10267474at2759"/>
<dbReference type="GO" id="GO:0009409">
    <property type="term" value="P:response to cold"/>
    <property type="evidence" value="ECO:0007669"/>
    <property type="project" value="UniProtKB-ARBA"/>
</dbReference>
<dbReference type="FunFam" id="1.10.287.370:FF:000004">
    <property type="entry name" value="Probable prefoldin subunit 5"/>
    <property type="match status" value="1"/>
</dbReference>
<dbReference type="OMA" id="QAKFKAC"/>
<dbReference type="GO" id="GO:0016272">
    <property type="term" value="C:prefoldin complex"/>
    <property type="evidence" value="ECO:0007669"/>
    <property type="project" value="InterPro"/>
</dbReference>
<dbReference type="SUPFAM" id="SSF46579">
    <property type="entry name" value="Prefoldin"/>
    <property type="match status" value="1"/>
</dbReference>
<dbReference type="STRING" id="296587.C1E4A4"/>
<evidence type="ECO:0000256" key="2">
    <source>
        <dbReference type="ARBA" id="ARBA00023186"/>
    </source>
</evidence>
<dbReference type="NCBIfam" id="TIGR00293">
    <property type="entry name" value="prefoldin subunit alpha"/>
    <property type="match status" value="1"/>
</dbReference>
<evidence type="ECO:0000313" key="5">
    <source>
        <dbReference type="Proteomes" id="UP000002009"/>
    </source>
</evidence>
<dbReference type="PANTHER" id="PTHR12674">
    <property type="entry name" value="PREFOLDIN SUBUNIT 5"/>
    <property type="match status" value="1"/>
</dbReference>
<dbReference type="GO" id="GO:0006457">
    <property type="term" value="P:protein folding"/>
    <property type="evidence" value="ECO:0007669"/>
    <property type="project" value="InterPro"/>
</dbReference>
<evidence type="ECO:0000256" key="1">
    <source>
        <dbReference type="ARBA" id="ARBA00010048"/>
    </source>
</evidence>